<protein>
    <recommendedName>
        <fullName evidence="5">TrbL/VirB6 plasmid conjugal transfer protein</fullName>
    </recommendedName>
</protein>
<dbReference type="Proteomes" id="UP001595855">
    <property type="component" value="Unassembled WGS sequence"/>
</dbReference>
<evidence type="ECO:0000313" key="4">
    <source>
        <dbReference type="Proteomes" id="UP001595855"/>
    </source>
</evidence>
<organism evidence="3 4">
    <name type="scientific">Streptomyces lienomycini</name>
    <dbReference type="NCBI Taxonomy" id="284035"/>
    <lineage>
        <taxon>Bacteria</taxon>
        <taxon>Bacillati</taxon>
        <taxon>Actinomycetota</taxon>
        <taxon>Actinomycetes</taxon>
        <taxon>Kitasatosporales</taxon>
        <taxon>Streptomycetaceae</taxon>
        <taxon>Streptomyces</taxon>
    </lineage>
</organism>
<feature type="transmembrane region" description="Helical" evidence="2">
    <location>
        <begin position="30"/>
        <end position="48"/>
    </location>
</feature>
<keyword evidence="2" id="KW-0812">Transmembrane</keyword>
<sequence>MSCAKGNGFFDAVAAFFDFLGNPIGTILDLIAKFVLGAAVSVFASLTTQVPTLSGTTTASEVNAESQWIVVWLAVGSLLFAAARMAIERRGQAGQTALKGILRVILVSTAATTVVTAAAAISDDYSNYLFKAGVSRLLENIGGCGNTGTFNSFLLLILAFLLLIAGIIHTILLYIRLGVMILLLGTLPLAAAASMTDWGTGWWRKHIGWMIAWLLYKPATALVMFAGQAMISSSQEPDVSGGVADPAAVERIAGIAVMLLSAVALPALLKLIVPATAALGGASATSAGMSMALGAAATGARAVAGMAASGGGGAAGGGGRGPSGAGSAGPGRSGTPGADGAGSSGGEGRSGAPGGSGGGSSGSDGRSGASGADGGSGPGGQDSGGTGPGGSGKPSGGVSKAASGVAAALTATQKIAQVTGSALDDADGNRGHNT</sequence>
<feature type="region of interest" description="Disordered" evidence="1">
    <location>
        <begin position="308"/>
        <end position="406"/>
    </location>
</feature>
<dbReference type="EMBL" id="JBHSJO010000003">
    <property type="protein sequence ID" value="MFC5020498.1"/>
    <property type="molecule type" value="Genomic_DNA"/>
</dbReference>
<evidence type="ECO:0000313" key="3">
    <source>
        <dbReference type="EMBL" id="MFC5020498.1"/>
    </source>
</evidence>
<feature type="transmembrane region" description="Helical" evidence="2">
    <location>
        <begin position="100"/>
        <end position="121"/>
    </location>
</feature>
<feature type="transmembrane region" description="Helical" evidence="2">
    <location>
        <begin position="153"/>
        <end position="172"/>
    </location>
</feature>
<feature type="transmembrane region" description="Helical" evidence="2">
    <location>
        <begin position="207"/>
        <end position="231"/>
    </location>
</feature>
<keyword evidence="2" id="KW-0472">Membrane</keyword>
<gene>
    <name evidence="3" type="ORF">ACFPRC_37435</name>
</gene>
<feature type="transmembrane region" description="Helical" evidence="2">
    <location>
        <begin position="68"/>
        <end position="88"/>
    </location>
</feature>
<feature type="transmembrane region" description="Helical" evidence="2">
    <location>
        <begin position="252"/>
        <end position="273"/>
    </location>
</feature>
<proteinExistence type="predicted"/>
<feature type="compositionally biased region" description="Gly residues" evidence="1">
    <location>
        <begin position="371"/>
        <end position="395"/>
    </location>
</feature>
<feature type="transmembrane region" description="Helical" evidence="2">
    <location>
        <begin position="177"/>
        <end position="195"/>
    </location>
</feature>
<feature type="compositionally biased region" description="Low complexity" evidence="1">
    <location>
        <begin position="396"/>
        <end position="406"/>
    </location>
</feature>
<name>A0ABV9X6Y7_9ACTN</name>
<accession>A0ABV9X6Y7</accession>
<keyword evidence="2" id="KW-1133">Transmembrane helix</keyword>
<evidence type="ECO:0000256" key="2">
    <source>
        <dbReference type="SAM" id="Phobius"/>
    </source>
</evidence>
<comment type="caution">
    <text evidence="3">The sequence shown here is derived from an EMBL/GenBank/DDBJ whole genome shotgun (WGS) entry which is preliminary data.</text>
</comment>
<evidence type="ECO:0000256" key="1">
    <source>
        <dbReference type="SAM" id="MobiDB-lite"/>
    </source>
</evidence>
<keyword evidence="4" id="KW-1185">Reference proteome</keyword>
<evidence type="ECO:0008006" key="5">
    <source>
        <dbReference type="Google" id="ProtNLM"/>
    </source>
</evidence>
<reference evidence="4" key="1">
    <citation type="journal article" date="2019" name="Int. J. Syst. Evol. Microbiol.">
        <title>The Global Catalogue of Microorganisms (GCM) 10K type strain sequencing project: providing services to taxonomists for standard genome sequencing and annotation.</title>
        <authorList>
            <consortium name="The Broad Institute Genomics Platform"/>
            <consortium name="The Broad Institute Genome Sequencing Center for Infectious Disease"/>
            <person name="Wu L."/>
            <person name="Ma J."/>
        </authorList>
    </citation>
    <scope>NUCLEOTIDE SEQUENCE [LARGE SCALE GENOMIC DNA]</scope>
    <source>
        <strain evidence="4">CGMCC 4.1542</strain>
    </source>
</reference>
<feature type="compositionally biased region" description="Gly residues" evidence="1">
    <location>
        <begin position="308"/>
        <end position="362"/>
    </location>
</feature>
<dbReference type="RefSeq" id="WP_328661718.1">
    <property type="nucleotide sequence ID" value="NZ_BAAATN010000026.1"/>
</dbReference>